<dbReference type="AlphaFoldDB" id="M5U059"/>
<accession>M5U059</accession>
<evidence type="ECO:0000256" key="1">
    <source>
        <dbReference type="SAM" id="MobiDB-lite"/>
    </source>
</evidence>
<dbReference type="InterPro" id="IPR011989">
    <property type="entry name" value="ARM-like"/>
</dbReference>
<keyword evidence="3" id="KW-1185">Reference proteome</keyword>
<reference evidence="2 3" key="1">
    <citation type="journal article" date="2013" name="Mar. Genomics">
        <title>Expression of sulfatases in Rhodopirellula baltica and the diversity of sulfatases in the genus Rhodopirellula.</title>
        <authorList>
            <person name="Wegner C.E."/>
            <person name="Richter-Heitmann T."/>
            <person name="Klindworth A."/>
            <person name="Klockow C."/>
            <person name="Richter M."/>
            <person name="Achstetter T."/>
            <person name="Glockner F.O."/>
            <person name="Harder J."/>
        </authorList>
    </citation>
    <scope>NUCLEOTIDE SEQUENCE [LARGE SCALE GENOMIC DNA]</scope>
    <source>
        <strain evidence="2 3">SM41</strain>
    </source>
</reference>
<comment type="caution">
    <text evidence="2">The sequence shown here is derived from an EMBL/GenBank/DDBJ whole genome shotgun (WGS) entry which is preliminary data.</text>
</comment>
<protein>
    <submittedName>
        <fullName evidence="2">Nacht domain protein</fullName>
    </submittedName>
</protein>
<evidence type="ECO:0000313" key="2">
    <source>
        <dbReference type="EMBL" id="EMI54852.1"/>
    </source>
</evidence>
<proteinExistence type="predicted"/>
<gene>
    <name evidence="2" type="ORF">RSSM_03726</name>
</gene>
<sequence>MKCKTAHVLAGCLACLGTIGTAIIPNSNMSLHAEEVAAATDSVSTLVEKLQSDDDDTRWKAARELGRLGARSADAVPALVAAIQDPDTAVRHHAAIALGRIGVNEEKIVEALIAAVGDTDSGVRIAAVNSIRQLVDDPEVIVPMTVQVMEKAHPLFASRMVETIVMRGEKALPFLNAALKNEKAAYWACLAIEELGPVAAPTTPALIQLVNSTPDTDTKVQALLAIAKIGPAAKDAQGEVLKALESSDPSIVTAAAFASGAVGFDAATPKLESTVSSDEPLLSLVSRWALAKLHPEDSELKQAAVDQLVASLGNDDPSIRLAAAKGLQSLKVDPEVLGPRLIAKLNDSDPVVAHNLVEALASLGEPVAKKAGENLSKVENQELAVAVLQELGPKAKPAIPNVVEALGSAEGEFRRDLQTVCGQVGPDAAAAASELARSLGSDEESTRISALFALGSIGPQANAAMADVESFMESASDPFEKLLAAWAISKLAPTDEMQIAKIVPVLVEGLTFPDQRVQAEAIMTLESLGSAASSAADALTTLANDPSAQPELRSLAKSAAEAVSAN</sequence>
<name>M5U059_9BACT</name>
<dbReference type="EMBL" id="ANOH01000256">
    <property type="protein sequence ID" value="EMI54852.1"/>
    <property type="molecule type" value="Genomic_DNA"/>
</dbReference>
<feature type="region of interest" description="Disordered" evidence="1">
    <location>
        <begin position="546"/>
        <end position="566"/>
    </location>
</feature>
<dbReference type="Gene3D" id="1.25.10.10">
    <property type="entry name" value="Leucine-rich Repeat Variant"/>
    <property type="match status" value="4"/>
</dbReference>
<dbReference type="PANTHER" id="PTHR12697:SF5">
    <property type="entry name" value="DEOXYHYPUSINE HYDROXYLASE"/>
    <property type="match status" value="1"/>
</dbReference>
<dbReference type="InterPro" id="IPR016024">
    <property type="entry name" value="ARM-type_fold"/>
</dbReference>
<dbReference type="SUPFAM" id="SSF48371">
    <property type="entry name" value="ARM repeat"/>
    <property type="match status" value="1"/>
</dbReference>
<organism evidence="2 3">
    <name type="scientific">Rhodopirellula sallentina SM41</name>
    <dbReference type="NCBI Taxonomy" id="1263870"/>
    <lineage>
        <taxon>Bacteria</taxon>
        <taxon>Pseudomonadati</taxon>
        <taxon>Planctomycetota</taxon>
        <taxon>Planctomycetia</taxon>
        <taxon>Pirellulales</taxon>
        <taxon>Pirellulaceae</taxon>
        <taxon>Rhodopirellula</taxon>
    </lineage>
</organism>
<dbReference type="Pfam" id="PF13646">
    <property type="entry name" value="HEAT_2"/>
    <property type="match status" value="3"/>
</dbReference>
<dbReference type="SMART" id="SM00567">
    <property type="entry name" value="EZ_HEAT"/>
    <property type="match status" value="3"/>
</dbReference>
<dbReference type="Proteomes" id="UP000011885">
    <property type="component" value="Unassembled WGS sequence"/>
</dbReference>
<evidence type="ECO:0000313" key="3">
    <source>
        <dbReference type="Proteomes" id="UP000011885"/>
    </source>
</evidence>
<dbReference type="InterPro" id="IPR004155">
    <property type="entry name" value="PBS_lyase_HEAT"/>
</dbReference>
<dbReference type="PANTHER" id="PTHR12697">
    <property type="entry name" value="PBS LYASE HEAT-LIKE PROTEIN"/>
    <property type="match status" value="1"/>
</dbReference>
<dbReference type="GO" id="GO:0016491">
    <property type="term" value="F:oxidoreductase activity"/>
    <property type="evidence" value="ECO:0007669"/>
    <property type="project" value="TreeGrafter"/>
</dbReference>
<dbReference type="PATRIC" id="fig|1263870.3.peg.3954"/>